<keyword evidence="2" id="KW-1185">Reference proteome</keyword>
<dbReference type="PATRIC" id="fig|999552.6.peg.141"/>
<evidence type="ECO:0000313" key="1">
    <source>
        <dbReference type="EMBL" id="AHD02815.1"/>
    </source>
</evidence>
<accession>V9VZM9</accession>
<name>V9VZM9_9RHOB</name>
<sequence>MRPKLAAAALAKRPEKPHWQQQMFEIDNWCLCEAEAAAAVQAAKFRHIAAKFSRLICPCKTLLDC</sequence>
<proteinExistence type="predicted"/>
<dbReference type="Proteomes" id="UP000018780">
    <property type="component" value="Chromosome"/>
</dbReference>
<evidence type="ECO:0000313" key="2">
    <source>
        <dbReference type="Proteomes" id="UP000018780"/>
    </source>
</evidence>
<gene>
    <name evidence="1" type="ORF">METH_00725</name>
</gene>
<dbReference type="HOGENOM" id="CLU_2844494_0_0_5"/>
<dbReference type="EMBL" id="CP006773">
    <property type="protein sequence ID" value="AHD02815.1"/>
    <property type="molecule type" value="Genomic_DNA"/>
</dbReference>
<dbReference type="AlphaFoldDB" id="V9VZM9"/>
<protein>
    <submittedName>
        <fullName evidence="1">Uncharacterized protein</fullName>
    </submittedName>
</protein>
<reference evidence="1 2" key="1">
    <citation type="submission" date="2013-09" db="EMBL/GenBank/DDBJ databases">
        <authorList>
            <consortium name="DOE Joint Genome Institute"/>
            <person name="Klenk H.-P."/>
            <person name="Huntemann M."/>
            <person name="Han J."/>
            <person name="Chen A."/>
            <person name="Kyrpides N."/>
            <person name="Mavromatis K."/>
            <person name="Markowitz V."/>
            <person name="Palaniappan K."/>
            <person name="Ivanova N."/>
            <person name="Schaumberg A."/>
            <person name="Pati A."/>
            <person name="Liolios K."/>
            <person name="Nordberg H.P."/>
            <person name="Cantor M.N."/>
            <person name="Hua S.X."/>
            <person name="Woyke T."/>
        </authorList>
    </citation>
    <scope>NUCLEOTIDE SEQUENCE [LARGE SCALE GENOMIC DNA]</scope>
    <source>
        <strain evidence="1 2">DSM 14336</strain>
    </source>
</reference>
<dbReference type="KEGG" id="lmd:METH_00725"/>
<organism evidence="1 2">
    <name type="scientific">Leisingera methylohalidivorans DSM 14336</name>
    <dbReference type="NCBI Taxonomy" id="999552"/>
    <lineage>
        <taxon>Bacteria</taxon>
        <taxon>Pseudomonadati</taxon>
        <taxon>Pseudomonadota</taxon>
        <taxon>Alphaproteobacteria</taxon>
        <taxon>Rhodobacterales</taxon>
        <taxon>Roseobacteraceae</taxon>
        <taxon>Leisingera</taxon>
    </lineage>
</organism>